<evidence type="ECO:0000313" key="3">
    <source>
        <dbReference type="Proteomes" id="UP000015241"/>
    </source>
</evidence>
<evidence type="ECO:0000313" key="2">
    <source>
        <dbReference type="EMBL" id="EPS99616.1"/>
    </source>
</evidence>
<dbReference type="EMBL" id="KE504155">
    <property type="protein sequence ID" value="EPS99616.1"/>
    <property type="molecule type" value="Genomic_DNA"/>
</dbReference>
<feature type="compositionally biased region" description="Low complexity" evidence="1">
    <location>
        <begin position="40"/>
        <end position="66"/>
    </location>
</feature>
<accession>S8E391</accession>
<keyword evidence="3" id="KW-1185">Reference proteome</keyword>
<sequence>MPATTLAPAFSMSELLEGVPGLIEDWTSPFYGPFDDGNTSAFSSPSSSSSAWSSPSSSPSAASSAPSTPPQQHFAPGLLSSPVFPSCAPASGFALPSSPVHFQMDANPFAIPDLGYPGEPMYSGDSMYPANSMYPQDALALSQMDGMGALMVMQGNGEEQGQEGMSILNTYFNGVGGYMG</sequence>
<proteinExistence type="predicted"/>
<feature type="region of interest" description="Disordered" evidence="1">
    <location>
        <begin position="40"/>
        <end position="78"/>
    </location>
</feature>
<evidence type="ECO:0000256" key="1">
    <source>
        <dbReference type="SAM" id="MobiDB-lite"/>
    </source>
</evidence>
<dbReference type="Proteomes" id="UP000015241">
    <property type="component" value="Unassembled WGS sequence"/>
</dbReference>
<gene>
    <name evidence="2" type="ORF">FOMPIDRAFT_1024108</name>
</gene>
<reference evidence="2 3" key="1">
    <citation type="journal article" date="2012" name="Science">
        <title>The Paleozoic origin of enzymatic lignin decomposition reconstructed from 31 fungal genomes.</title>
        <authorList>
            <person name="Floudas D."/>
            <person name="Binder M."/>
            <person name="Riley R."/>
            <person name="Barry K."/>
            <person name="Blanchette R.A."/>
            <person name="Henrissat B."/>
            <person name="Martinez A.T."/>
            <person name="Otillar R."/>
            <person name="Spatafora J.W."/>
            <person name="Yadav J.S."/>
            <person name="Aerts A."/>
            <person name="Benoit I."/>
            <person name="Boyd A."/>
            <person name="Carlson A."/>
            <person name="Copeland A."/>
            <person name="Coutinho P.M."/>
            <person name="de Vries R.P."/>
            <person name="Ferreira P."/>
            <person name="Findley K."/>
            <person name="Foster B."/>
            <person name="Gaskell J."/>
            <person name="Glotzer D."/>
            <person name="Gorecki P."/>
            <person name="Heitman J."/>
            <person name="Hesse C."/>
            <person name="Hori C."/>
            <person name="Igarashi K."/>
            <person name="Jurgens J.A."/>
            <person name="Kallen N."/>
            <person name="Kersten P."/>
            <person name="Kohler A."/>
            <person name="Kuees U."/>
            <person name="Kumar T.K.A."/>
            <person name="Kuo A."/>
            <person name="LaButti K."/>
            <person name="Larrondo L.F."/>
            <person name="Lindquist E."/>
            <person name="Ling A."/>
            <person name="Lombard V."/>
            <person name="Lucas S."/>
            <person name="Lundell T."/>
            <person name="Martin R."/>
            <person name="McLaughlin D.J."/>
            <person name="Morgenstern I."/>
            <person name="Morin E."/>
            <person name="Murat C."/>
            <person name="Nagy L.G."/>
            <person name="Nolan M."/>
            <person name="Ohm R.A."/>
            <person name="Patyshakuliyeva A."/>
            <person name="Rokas A."/>
            <person name="Ruiz-Duenas F.J."/>
            <person name="Sabat G."/>
            <person name="Salamov A."/>
            <person name="Samejima M."/>
            <person name="Schmutz J."/>
            <person name="Slot J.C."/>
            <person name="St John F."/>
            <person name="Stenlid J."/>
            <person name="Sun H."/>
            <person name="Sun S."/>
            <person name="Syed K."/>
            <person name="Tsang A."/>
            <person name="Wiebenga A."/>
            <person name="Young D."/>
            <person name="Pisabarro A."/>
            <person name="Eastwood D.C."/>
            <person name="Martin F."/>
            <person name="Cullen D."/>
            <person name="Grigoriev I.V."/>
            <person name="Hibbett D.S."/>
        </authorList>
    </citation>
    <scope>NUCLEOTIDE SEQUENCE</scope>
    <source>
        <strain evidence="3">FP-58527</strain>
    </source>
</reference>
<dbReference type="InParanoid" id="S8E391"/>
<dbReference type="AlphaFoldDB" id="S8E391"/>
<organism evidence="2 3">
    <name type="scientific">Fomitopsis schrenkii</name>
    <name type="common">Brown rot fungus</name>
    <dbReference type="NCBI Taxonomy" id="2126942"/>
    <lineage>
        <taxon>Eukaryota</taxon>
        <taxon>Fungi</taxon>
        <taxon>Dikarya</taxon>
        <taxon>Basidiomycota</taxon>
        <taxon>Agaricomycotina</taxon>
        <taxon>Agaricomycetes</taxon>
        <taxon>Polyporales</taxon>
        <taxon>Fomitopsis</taxon>
    </lineage>
</organism>
<protein>
    <submittedName>
        <fullName evidence="2">Uncharacterized protein</fullName>
    </submittedName>
</protein>
<dbReference type="HOGENOM" id="CLU_1496238_0_0_1"/>
<name>S8E391_FOMSC</name>